<evidence type="ECO:0000259" key="11">
    <source>
        <dbReference type="PROSITE" id="PS50011"/>
    </source>
</evidence>
<dbReference type="InterPro" id="IPR001245">
    <property type="entry name" value="Ser-Thr/Tyr_kinase_cat_dom"/>
</dbReference>
<dbReference type="Pfam" id="PF17917">
    <property type="entry name" value="RT_RNaseH"/>
    <property type="match status" value="1"/>
</dbReference>
<evidence type="ECO:0000313" key="15">
    <source>
        <dbReference type="Proteomes" id="UP001408789"/>
    </source>
</evidence>
<dbReference type="InterPro" id="IPR001878">
    <property type="entry name" value="Znf_CCHC"/>
</dbReference>
<keyword evidence="9" id="KW-0862">Zinc</keyword>
<feature type="domain" description="CCHC-type" evidence="12">
    <location>
        <begin position="861"/>
        <end position="876"/>
    </location>
</feature>
<feature type="region of interest" description="Disordered" evidence="10">
    <location>
        <begin position="807"/>
        <end position="844"/>
    </location>
</feature>
<feature type="domain" description="Protein kinase" evidence="11">
    <location>
        <begin position="212"/>
        <end position="488"/>
    </location>
</feature>
<dbReference type="Pfam" id="PF00078">
    <property type="entry name" value="RVT_1"/>
    <property type="match status" value="1"/>
</dbReference>
<dbReference type="InterPro" id="IPR000719">
    <property type="entry name" value="Prot_kinase_dom"/>
</dbReference>
<dbReference type="InterPro" id="IPR008266">
    <property type="entry name" value="Tyr_kinase_AS"/>
</dbReference>
<dbReference type="Pfam" id="PF07714">
    <property type="entry name" value="PK_Tyr_Ser-Thr"/>
    <property type="match status" value="2"/>
</dbReference>
<dbReference type="FunFam" id="3.10.20.370:FF:000001">
    <property type="entry name" value="Retrovirus-related Pol polyprotein from transposon 17.6-like protein"/>
    <property type="match status" value="1"/>
</dbReference>
<evidence type="ECO:0000256" key="2">
    <source>
        <dbReference type="ARBA" id="ARBA00022670"/>
    </source>
</evidence>
<evidence type="ECO:0000259" key="13">
    <source>
        <dbReference type="PROSITE" id="PS50878"/>
    </source>
</evidence>
<keyword evidence="7" id="KW-0378">Hydrolase</keyword>
<dbReference type="InterPro" id="IPR021109">
    <property type="entry name" value="Peptidase_aspartic_dom_sf"/>
</dbReference>
<dbReference type="CDD" id="cd01647">
    <property type="entry name" value="RT_LTR"/>
    <property type="match status" value="1"/>
</dbReference>
<keyword evidence="5" id="KW-0540">Nuclease</keyword>
<dbReference type="GO" id="GO:0008233">
    <property type="term" value="F:peptidase activity"/>
    <property type="evidence" value="ECO:0007669"/>
    <property type="project" value="UniProtKB-KW"/>
</dbReference>
<dbReference type="GO" id="GO:0003964">
    <property type="term" value="F:RNA-directed DNA polymerase activity"/>
    <property type="evidence" value="ECO:0007669"/>
    <property type="project" value="UniProtKB-KW"/>
</dbReference>
<keyword evidence="6" id="KW-0255">Endonuclease</keyword>
<dbReference type="PROSITE" id="PS00109">
    <property type="entry name" value="PROTEIN_KINASE_TYR"/>
    <property type="match status" value="1"/>
</dbReference>
<proteinExistence type="predicted"/>
<dbReference type="Gene3D" id="1.10.510.10">
    <property type="entry name" value="Transferase(Phosphotransferase) domain 1"/>
    <property type="match status" value="2"/>
</dbReference>
<dbReference type="Pfam" id="PF03732">
    <property type="entry name" value="Retrotrans_gag"/>
    <property type="match status" value="1"/>
</dbReference>
<feature type="domain" description="Reverse transcriptase" evidence="13">
    <location>
        <begin position="1111"/>
        <end position="1290"/>
    </location>
</feature>
<dbReference type="InterPro" id="IPR043502">
    <property type="entry name" value="DNA/RNA_pol_sf"/>
</dbReference>
<dbReference type="InterPro" id="IPR020635">
    <property type="entry name" value="Tyr_kinase_cat_dom"/>
</dbReference>
<evidence type="ECO:0000256" key="6">
    <source>
        <dbReference type="ARBA" id="ARBA00022759"/>
    </source>
</evidence>
<dbReference type="InterPro" id="IPR050951">
    <property type="entry name" value="Retrovirus_Pol_polyprotein"/>
</dbReference>
<evidence type="ECO:0000256" key="9">
    <source>
        <dbReference type="PROSITE-ProRule" id="PRU00047"/>
    </source>
</evidence>
<comment type="caution">
    <text evidence="14">The sequence shown here is derived from an EMBL/GenBank/DDBJ whole genome shotgun (WGS) entry which is preliminary data.</text>
</comment>
<dbReference type="Gene3D" id="2.40.70.10">
    <property type="entry name" value="Acid Proteases"/>
    <property type="match status" value="1"/>
</dbReference>
<dbReference type="Pfam" id="PF17921">
    <property type="entry name" value="Integrase_H2C2"/>
    <property type="match status" value="1"/>
</dbReference>
<keyword evidence="9" id="KW-0479">Metal-binding</keyword>
<dbReference type="Pfam" id="PF08284">
    <property type="entry name" value="RVP_2"/>
    <property type="match status" value="1"/>
</dbReference>
<dbReference type="EMBL" id="JBCNJP010000003">
    <property type="protein sequence ID" value="KAK9079891.1"/>
    <property type="molecule type" value="Genomic_DNA"/>
</dbReference>
<dbReference type="GO" id="GO:0004519">
    <property type="term" value="F:endonuclease activity"/>
    <property type="evidence" value="ECO:0007669"/>
    <property type="project" value="UniProtKB-KW"/>
</dbReference>
<dbReference type="SUPFAM" id="SSF56672">
    <property type="entry name" value="DNA/RNA polymerases"/>
    <property type="match status" value="1"/>
</dbReference>
<dbReference type="InterPro" id="IPR043128">
    <property type="entry name" value="Rev_trsase/Diguanyl_cyclase"/>
</dbReference>
<organism evidence="14 15">
    <name type="scientific">Deinandra increscens subsp. villosa</name>
    <dbReference type="NCBI Taxonomy" id="3103831"/>
    <lineage>
        <taxon>Eukaryota</taxon>
        <taxon>Viridiplantae</taxon>
        <taxon>Streptophyta</taxon>
        <taxon>Embryophyta</taxon>
        <taxon>Tracheophyta</taxon>
        <taxon>Spermatophyta</taxon>
        <taxon>Magnoliopsida</taxon>
        <taxon>eudicotyledons</taxon>
        <taxon>Gunneridae</taxon>
        <taxon>Pentapetalae</taxon>
        <taxon>asterids</taxon>
        <taxon>campanulids</taxon>
        <taxon>Asterales</taxon>
        <taxon>Asteraceae</taxon>
        <taxon>Asteroideae</taxon>
        <taxon>Heliantheae alliance</taxon>
        <taxon>Madieae</taxon>
        <taxon>Madiinae</taxon>
        <taxon>Deinandra</taxon>
    </lineage>
</organism>
<keyword evidence="4" id="KW-0548">Nucleotidyltransferase</keyword>
<keyword evidence="3" id="KW-0808">Transferase</keyword>
<dbReference type="GO" id="GO:0008270">
    <property type="term" value="F:zinc ion binding"/>
    <property type="evidence" value="ECO:0007669"/>
    <property type="project" value="UniProtKB-KW"/>
</dbReference>
<dbReference type="Gene3D" id="3.30.200.20">
    <property type="entry name" value="Phosphorylase Kinase, domain 1"/>
    <property type="match status" value="2"/>
</dbReference>
<dbReference type="FunFam" id="3.10.10.10:FF:000007">
    <property type="entry name" value="Retrovirus-related Pol polyprotein from transposon 17.6-like Protein"/>
    <property type="match status" value="1"/>
</dbReference>
<dbReference type="CDD" id="cd09274">
    <property type="entry name" value="RNase_HI_RT_Ty3"/>
    <property type="match status" value="1"/>
</dbReference>
<keyword evidence="15" id="KW-1185">Reference proteome</keyword>
<dbReference type="InterPro" id="IPR036875">
    <property type="entry name" value="Znf_CCHC_sf"/>
</dbReference>
<dbReference type="GO" id="GO:0003676">
    <property type="term" value="F:nucleic acid binding"/>
    <property type="evidence" value="ECO:0007669"/>
    <property type="project" value="InterPro"/>
</dbReference>
<evidence type="ECO:0000256" key="4">
    <source>
        <dbReference type="ARBA" id="ARBA00022695"/>
    </source>
</evidence>
<dbReference type="SMART" id="SM00219">
    <property type="entry name" value="TyrKc"/>
    <property type="match status" value="1"/>
</dbReference>
<evidence type="ECO:0000256" key="10">
    <source>
        <dbReference type="SAM" id="MobiDB-lite"/>
    </source>
</evidence>
<dbReference type="GO" id="GO:0006508">
    <property type="term" value="P:proteolysis"/>
    <property type="evidence" value="ECO:0007669"/>
    <property type="project" value="UniProtKB-KW"/>
</dbReference>
<dbReference type="InterPro" id="IPR005162">
    <property type="entry name" value="Retrotrans_gag_dom"/>
</dbReference>
<accession>A0AAP0HCP4</accession>
<evidence type="ECO:0000256" key="7">
    <source>
        <dbReference type="ARBA" id="ARBA00022801"/>
    </source>
</evidence>
<dbReference type="Proteomes" id="UP001408789">
    <property type="component" value="Unassembled WGS sequence"/>
</dbReference>
<dbReference type="GO" id="GO:0005524">
    <property type="term" value="F:ATP binding"/>
    <property type="evidence" value="ECO:0007669"/>
    <property type="project" value="InterPro"/>
</dbReference>
<name>A0AAP0HCP4_9ASTR</name>
<dbReference type="GO" id="GO:0004713">
    <property type="term" value="F:protein tyrosine kinase activity"/>
    <property type="evidence" value="ECO:0007669"/>
    <property type="project" value="InterPro"/>
</dbReference>
<dbReference type="PROSITE" id="PS50158">
    <property type="entry name" value="ZF_CCHC"/>
    <property type="match status" value="2"/>
</dbReference>
<dbReference type="PROSITE" id="PS50011">
    <property type="entry name" value="PROTEIN_KINASE_DOM"/>
    <property type="match status" value="1"/>
</dbReference>
<dbReference type="EC" id="2.7.7.49" evidence="1"/>
<dbReference type="InterPro" id="IPR041588">
    <property type="entry name" value="Integrase_H2C2"/>
</dbReference>
<dbReference type="InterPro" id="IPR011009">
    <property type="entry name" value="Kinase-like_dom_sf"/>
</dbReference>
<dbReference type="InterPro" id="IPR000477">
    <property type="entry name" value="RT_dom"/>
</dbReference>
<dbReference type="Gene3D" id="3.10.20.370">
    <property type="match status" value="1"/>
</dbReference>
<dbReference type="PANTHER" id="PTHR37984">
    <property type="entry name" value="PROTEIN CBG26694"/>
    <property type="match status" value="1"/>
</dbReference>
<dbReference type="Gene3D" id="3.30.70.270">
    <property type="match status" value="2"/>
</dbReference>
<keyword evidence="8" id="KW-0695">RNA-directed DNA polymerase</keyword>
<keyword evidence="2" id="KW-0645">Protease</keyword>
<protein>
    <recommendedName>
        <fullName evidence="1">RNA-directed DNA polymerase</fullName>
        <ecNumber evidence="1">2.7.7.49</ecNumber>
    </recommendedName>
</protein>
<feature type="domain" description="CCHC-type" evidence="12">
    <location>
        <begin position="880"/>
        <end position="896"/>
    </location>
</feature>
<evidence type="ECO:0000313" key="14">
    <source>
        <dbReference type="EMBL" id="KAK9079891.1"/>
    </source>
</evidence>
<evidence type="ECO:0000259" key="12">
    <source>
        <dbReference type="PROSITE" id="PS50158"/>
    </source>
</evidence>
<evidence type="ECO:0000256" key="5">
    <source>
        <dbReference type="ARBA" id="ARBA00022722"/>
    </source>
</evidence>
<dbReference type="Gene3D" id="1.10.340.70">
    <property type="match status" value="1"/>
</dbReference>
<evidence type="ECO:0000256" key="3">
    <source>
        <dbReference type="ARBA" id="ARBA00022679"/>
    </source>
</evidence>
<dbReference type="SUPFAM" id="SSF57756">
    <property type="entry name" value="Retrovirus zinc finger-like domains"/>
    <property type="match status" value="1"/>
</dbReference>
<evidence type="ECO:0000256" key="8">
    <source>
        <dbReference type="ARBA" id="ARBA00022918"/>
    </source>
</evidence>
<dbReference type="PANTHER" id="PTHR37984:SF5">
    <property type="entry name" value="PROTEIN NYNRIN-LIKE"/>
    <property type="match status" value="1"/>
</dbReference>
<dbReference type="Gene3D" id="3.10.10.10">
    <property type="entry name" value="HIV Type 1 Reverse Transcriptase, subunit A, domain 1"/>
    <property type="match status" value="1"/>
</dbReference>
<feature type="compositionally biased region" description="Basic and acidic residues" evidence="10">
    <location>
        <begin position="826"/>
        <end position="837"/>
    </location>
</feature>
<dbReference type="FunFam" id="3.30.70.270:FF:000020">
    <property type="entry name" value="Transposon Tf2-6 polyprotein-like Protein"/>
    <property type="match status" value="1"/>
</dbReference>
<evidence type="ECO:0000256" key="1">
    <source>
        <dbReference type="ARBA" id="ARBA00012493"/>
    </source>
</evidence>
<reference evidence="14 15" key="1">
    <citation type="submission" date="2024-04" db="EMBL/GenBank/DDBJ databases">
        <title>The reference genome of an endangered Asteraceae, Deinandra increscens subsp. villosa, native to the Central Coast of California.</title>
        <authorList>
            <person name="Guilliams M."/>
            <person name="Hasenstab-Lehman K."/>
            <person name="Meyer R."/>
            <person name="Mcevoy S."/>
        </authorList>
    </citation>
    <scope>NUCLEOTIDE SEQUENCE [LARGE SCALE GENOMIC DNA]</scope>
    <source>
        <tissue evidence="14">Leaf</tissue>
    </source>
</reference>
<sequence length="1634" mass="186400">MSSFYKEFDHLNIPFTDIQIATKSFLDANLIKQCRSSLIYKGELLLSGESIDIVARRFNLLSTQAEEQFHAEIMTLSSLKHQNLVSYVGFCEHFDEHILITKFEAKGSLDLYLSILDNNKGLLAASARSSYEKGKLDEIVHSGLQKQTDSQSLKVFLEAAYYCLNEKRGKRPNIDQVILALENALKLQVAREIGDGSFQISFEDIKRATQDFSPDNVIGEEGFGTIYRGEMLLDNELTLVDVMRIDMRFRQGERGLMSEIENLFEYKHENIVSILGLCHENDETIFVFEYAYNRSLDRHVKDATLTWTKRLKIAIDVAKGLDFLHRGVSPHQRILHRDIRSANILLDGDWKAKVKFGWSIIYDRINSMDDDACDDAPGGGYTDPLYMKTGILTKESDIYSFGVVLLEMMCGRIQDPRTNLVDLVKREGKVDELVFEGIKDKIMPESLTTFQSIAYRCVHVERKKRPTTSDVVLQLKKALEFQEDHEIWEPKLPTHYEEITDMLKPPEKYTNIRKKDLYEMFSKGILFQDDKLVRGRLKGCSSRLGRTDHVKANDPSMVDLDGVDLAEEQRQRALKAQISEEVGNAIQAAIPEYVQKIQEDLLITLSEKFEELKNALLNKGEASTPKKKGSSFKDFMACKPPQYTGDPDPIASHRWVTNVEGVIKRSHCDAADQVIFATGLLVDRAKDWWDAKVLEKGQAVTDALTWAEFKELFLEHHCPPSAVNELKQEFLKLEQGETQTVDEITGIYLDRVKFCSDVLPTEGARMFFYRNMLKAKIKNFMPLDRFTTVEQMINAARAREMDVIREEAQEARKPTGGNPNPPKKQKVGDSSKKRDTRGGGSKCKVCGKGHSGECIFKDRPCLNCGKKGHVISNCPSSEPRCFNCYQAGHKKSECPKLKKEGAKSGVKMEVPKATGRAFQLTAEEAKSDPNVVAEVEIANDKSILVFDVCRGCKISIDDEEYLIDLIPMAMREFKVVVGMDWLSRNHAKVICDRKAIEISSSKGSKVTIYGEKQNIPILCSMMEAKKLMLHGCQAYLAMVADTRIQGPAIDDLPVVQEFKDVFLDDLPGLPPDRDVEFKIDLVPNAKPVAKAPYRLAPAELQELKTQIQELLDKGFIRPSVSPWGAPVLFVKKKDGSMRMCIDYRELNKLTVKNKYPLPIIDDLFDQLQGAKWFSKIDLRSGYHQLKVKEEDVPKTAFRTRYGHYEFLVMSFGLTNAPAAFMDLMNRVCKPMLDKSVIVFIDDILVYSRNEAEHAKHLREVLERLREEKLYAKFSKCAFWLKEVQFLGHVIGAEGVMVDPAKIEAVTKWEPPKNPTEVRSFLGLAGYYRRFIQDFSKIALPMTKLTRKDTKFVWGDDQEKAFKSLKQKLTQAPVLTLPEGTEDMVVYSDASKLGLGCVLMQRGKVIAYGSRQLKVTEQNYPTHDLELAAVVFALKIWRHYLYGVKCTIFTDHKSLKYFFEQKELNMRQRRWLETIKDYDCEIHYHPGKANVVADALSRKGDYTPIRVRSMKLVVTSDLITKIKEAQVEAIKSENQRKERIVGQVKNLVEEESGIKTRFGRIWVPNACEVKNLLLDEAHKSRYSIHPGATKMYHDLKHDYWWPGMKRDIVKYVGKCLTCSQVKAEHQKPYGKLQPL</sequence>
<dbReference type="SUPFAM" id="SSF56112">
    <property type="entry name" value="Protein kinase-like (PK-like)"/>
    <property type="match status" value="2"/>
</dbReference>
<dbReference type="SMART" id="SM00343">
    <property type="entry name" value="ZnF_C2HC"/>
    <property type="match status" value="2"/>
</dbReference>
<dbReference type="Gene3D" id="4.10.60.10">
    <property type="entry name" value="Zinc finger, CCHC-type"/>
    <property type="match status" value="1"/>
</dbReference>
<dbReference type="InterPro" id="IPR041373">
    <property type="entry name" value="RT_RNaseH"/>
</dbReference>
<dbReference type="PROSITE" id="PS50878">
    <property type="entry name" value="RT_POL"/>
    <property type="match status" value="1"/>
</dbReference>
<gene>
    <name evidence="14" type="ORF">SSX86_001564</name>
</gene>
<keyword evidence="9" id="KW-0863">Zinc-finger</keyword>